<keyword evidence="2" id="KW-0963">Cytoplasm</keyword>
<dbReference type="STRING" id="1504633.A0A2T7F578"/>
<evidence type="ECO:0000256" key="3">
    <source>
        <dbReference type="ARBA" id="ARBA00023135"/>
    </source>
</evidence>
<organism evidence="5 6">
    <name type="scientific">Panicum hallii var. hallii</name>
    <dbReference type="NCBI Taxonomy" id="1504633"/>
    <lineage>
        <taxon>Eukaryota</taxon>
        <taxon>Viridiplantae</taxon>
        <taxon>Streptophyta</taxon>
        <taxon>Embryophyta</taxon>
        <taxon>Tracheophyta</taxon>
        <taxon>Spermatophyta</taxon>
        <taxon>Magnoliopsida</taxon>
        <taxon>Liliopsida</taxon>
        <taxon>Poales</taxon>
        <taxon>Poaceae</taxon>
        <taxon>PACMAD clade</taxon>
        <taxon>Panicoideae</taxon>
        <taxon>Panicodae</taxon>
        <taxon>Paniceae</taxon>
        <taxon>Panicinae</taxon>
        <taxon>Panicum</taxon>
        <taxon>Panicum sect. Panicum</taxon>
    </lineage>
</organism>
<evidence type="ECO:0000313" key="5">
    <source>
        <dbReference type="EMBL" id="PUZ75218.1"/>
    </source>
</evidence>
<gene>
    <name evidence="5" type="ORF">GQ55_1G136400</name>
</gene>
<protein>
    <recommendedName>
        <fullName evidence="7">Signal recognition particle 19 kDa protein</fullName>
    </recommendedName>
</protein>
<comment type="subcellular location">
    <subcellularLocation>
        <location evidence="1">Cytoplasm</location>
    </subcellularLocation>
</comment>
<dbReference type="InterPro" id="IPR002778">
    <property type="entry name" value="Signal_recog_particle_SRP19"/>
</dbReference>
<evidence type="ECO:0000256" key="1">
    <source>
        <dbReference type="ARBA" id="ARBA00004496"/>
    </source>
</evidence>
<dbReference type="EMBL" id="CM009749">
    <property type="protein sequence ID" value="PUZ75218.1"/>
    <property type="molecule type" value="Genomic_DNA"/>
</dbReference>
<proteinExistence type="predicted"/>
<evidence type="ECO:0008006" key="7">
    <source>
        <dbReference type="Google" id="ProtNLM"/>
    </source>
</evidence>
<evidence type="ECO:0000256" key="2">
    <source>
        <dbReference type="ARBA" id="ARBA00022490"/>
    </source>
</evidence>
<dbReference type="Gramene" id="PUZ75218">
    <property type="protein sequence ID" value="PUZ75218"/>
    <property type="gene ID" value="GQ55_1G136400"/>
</dbReference>
<keyword evidence="6" id="KW-1185">Reference proteome</keyword>
<sequence>MDVAGEARVTSSKKWSVVYPVYINSRKTVAEGRRVAADKACPDSTCGEIADCCSHLKIPCRIESDKSYPRDFLQVGRVRVQLKRDDGFPVNPEIVTRKNLWLTTGLLFNRFCLPCQPWVPRARH</sequence>
<dbReference type="GO" id="GO:0008312">
    <property type="term" value="F:7S RNA binding"/>
    <property type="evidence" value="ECO:0007669"/>
    <property type="project" value="InterPro"/>
</dbReference>
<keyword evidence="4" id="KW-0687">Ribonucleoprotein</keyword>
<name>A0A2T7F578_9POAL</name>
<dbReference type="Pfam" id="PF01922">
    <property type="entry name" value="SRP19"/>
    <property type="match status" value="1"/>
</dbReference>
<dbReference type="PANTHER" id="PTHR17453:SF0">
    <property type="entry name" value="SIGNAL RECOGNITION PARTICLE 19 KDA PROTEIN"/>
    <property type="match status" value="1"/>
</dbReference>
<dbReference type="Proteomes" id="UP000244336">
    <property type="component" value="Chromosome 1"/>
</dbReference>
<keyword evidence="3" id="KW-0733">Signal recognition particle</keyword>
<dbReference type="GO" id="GO:0005786">
    <property type="term" value="C:signal recognition particle, endoplasmic reticulum targeting"/>
    <property type="evidence" value="ECO:0007669"/>
    <property type="project" value="UniProtKB-KW"/>
</dbReference>
<dbReference type="Gene3D" id="3.30.56.30">
    <property type="entry name" value="Signal recognition particle, SRP19-like subunit"/>
    <property type="match status" value="1"/>
</dbReference>
<reference evidence="5 6" key="1">
    <citation type="submission" date="2018-04" db="EMBL/GenBank/DDBJ databases">
        <title>WGS assembly of Panicum hallii var. hallii HAL2.</title>
        <authorList>
            <person name="Lovell J."/>
            <person name="Jenkins J."/>
            <person name="Lowry D."/>
            <person name="Mamidi S."/>
            <person name="Sreedasyam A."/>
            <person name="Weng X."/>
            <person name="Barry K."/>
            <person name="Bonette J."/>
            <person name="Campitelli B."/>
            <person name="Daum C."/>
            <person name="Gordon S."/>
            <person name="Gould B."/>
            <person name="Lipzen A."/>
            <person name="MacQueen A."/>
            <person name="Palacio-Mejia J."/>
            <person name="Plott C."/>
            <person name="Shakirov E."/>
            <person name="Shu S."/>
            <person name="Yoshinaga Y."/>
            <person name="Zane M."/>
            <person name="Rokhsar D."/>
            <person name="Grimwood J."/>
            <person name="Schmutz J."/>
            <person name="Juenger T."/>
        </authorList>
    </citation>
    <scope>NUCLEOTIDE SEQUENCE [LARGE SCALE GENOMIC DNA]</scope>
    <source>
        <strain evidence="6">cv. HAL2</strain>
    </source>
</reference>
<dbReference type="AlphaFoldDB" id="A0A2T7F578"/>
<dbReference type="OrthoDB" id="2190947at2759"/>
<dbReference type="SUPFAM" id="SSF69695">
    <property type="entry name" value="SRP19"/>
    <property type="match status" value="1"/>
</dbReference>
<dbReference type="PANTHER" id="PTHR17453">
    <property type="entry name" value="SIGNAL RECOGNITION PARTICLE 19 KD PROTEIN"/>
    <property type="match status" value="1"/>
</dbReference>
<evidence type="ECO:0000313" key="6">
    <source>
        <dbReference type="Proteomes" id="UP000244336"/>
    </source>
</evidence>
<accession>A0A2T7F578</accession>
<evidence type="ECO:0000256" key="4">
    <source>
        <dbReference type="ARBA" id="ARBA00023274"/>
    </source>
</evidence>
<dbReference type="InterPro" id="IPR036521">
    <property type="entry name" value="SRP19-like_sf"/>
</dbReference>
<dbReference type="GO" id="GO:0006617">
    <property type="term" value="P:SRP-dependent cotranslational protein targeting to membrane, signal sequence recognition"/>
    <property type="evidence" value="ECO:0007669"/>
    <property type="project" value="TreeGrafter"/>
</dbReference>